<reference evidence="2" key="1">
    <citation type="journal article" date="2019" name="Int. J. Syst. Evol. Microbiol.">
        <title>The Global Catalogue of Microorganisms (GCM) 10K type strain sequencing project: providing services to taxonomists for standard genome sequencing and annotation.</title>
        <authorList>
            <consortium name="The Broad Institute Genomics Platform"/>
            <consortium name="The Broad Institute Genome Sequencing Center for Infectious Disease"/>
            <person name="Wu L."/>
            <person name="Ma J."/>
        </authorList>
    </citation>
    <scope>NUCLEOTIDE SEQUENCE [LARGE SCALE GENOMIC DNA]</scope>
    <source>
        <strain evidence="2">WYCCWR 12678</strain>
    </source>
</reference>
<comment type="caution">
    <text evidence="1">The sequence shown here is derived from an EMBL/GenBank/DDBJ whole genome shotgun (WGS) entry which is preliminary data.</text>
</comment>
<evidence type="ECO:0000313" key="2">
    <source>
        <dbReference type="Proteomes" id="UP001596002"/>
    </source>
</evidence>
<protein>
    <recommendedName>
        <fullName evidence="3">Methyltransferase type 11 domain-containing protein</fullName>
    </recommendedName>
</protein>
<name>A0ABV9Q6E2_9BACL</name>
<organism evidence="1 2">
    <name type="scientific">Effusibacillus consociatus</name>
    <dbReference type="NCBI Taxonomy" id="1117041"/>
    <lineage>
        <taxon>Bacteria</taxon>
        <taxon>Bacillati</taxon>
        <taxon>Bacillota</taxon>
        <taxon>Bacilli</taxon>
        <taxon>Bacillales</taxon>
        <taxon>Alicyclobacillaceae</taxon>
        <taxon>Effusibacillus</taxon>
    </lineage>
</organism>
<keyword evidence="2" id="KW-1185">Reference proteome</keyword>
<proteinExistence type="predicted"/>
<evidence type="ECO:0000313" key="1">
    <source>
        <dbReference type="EMBL" id="MFC4768185.1"/>
    </source>
</evidence>
<dbReference type="Proteomes" id="UP001596002">
    <property type="component" value="Unassembled WGS sequence"/>
</dbReference>
<accession>A0ABV9Q6E2</accession>
<dbReference type="RefSeq" id="WP_380026115.1">
    <property type="nucleotide sequence ID" value="NZ_JBHSHC010000097.1"/>
</dbReference>
<sequence>MNGSSKNTWNASFYDEKISFVSQDIQFAVENAETFRIDEQFDSVFSNAALHWMKQAEKSD</sequence>
<gene>
    <name evidence="1" type="ORF">ACFO8Q_12585</name>
</gene>
<dbReference type="SUPFAM" id="SSF53335">
    <property type="entry name" value="S-adenosyl-L-methionine-dependent methyltransferases"/>
    <property type="match status" value="1"/>
</dbReference>
<evidence type="ECO:0008006" key="3">
    <source>
        <dbReference type="Google" id="ProtNLM"/>
    </source>
</evidence>
<dbReference type="Gene3D" id="3.40.50.150">
    <property type="entry name" value="Vaccinia Virus protein VP39"/>
    <property type="match status" value="1"/>
</dbReference>
<dbReference type="InterPro" id="IPR029063">
    <property type="entry name" value="SAM-dependent_MTases_sf"/>
</dbReference>
<dbReference type="EMBL" id="JBHSHC010000097">
    <property type="protein sequence ID" value="MFC4768185.1"/>
    <property type="molecule type" value="Genomic_DNA"/>
</dbReference>